<protein>
    <submittedName>
        <fullName evidence="2">Uncharacterized protein</fullName>
    </submittedName>
</protein>
<keyword evidence="1" id="KW-0812">Transmembrane</keyword>
<proteinExistence type="predicted"/>
<dbReference type="AlphaFoldDB" id="A0A7S0LED4"/>
<keyword evidence="1" id="KW-1133">Transmembrane helix</keyword>
<feature type="transmembrane region" description="Helical" evidence="1">
    <location>
        <begin position="113"/>
        <end position="136"/>
    </location>
</feature>
<evidence type="ECO:0000256" key="1">
    <source>
        <dbReference type="SAM" id="Phobius"/>
    </source>
</evidence>
<name>A0A7S0LED4_9EUKA</name>
<dbReference type="EMBL" id="HBEY01026660">
    <property type="protein sequence ID" value="CAD8609239.1"/>
    <property type="molecule type" value="Transcribed_RNA"/>
</dbReference>
<accession>A0A7S0LED4</accession>
<evidence type="ECO:0000313" key="2">
    <source>
        <dbReference type="EMBL" id="CAD8609239.1"/>
    </source>
</evidence>
<sequence>MPPFLHVCIRHVYISFGSRMCVFTLKLSGHLSMSSFYKSKGKLCQLLMPPRMKLGELYAASIKTMSLGLIYAPLHPLLYLITAIALCITYWSVRFALVFWFRRPAALDLKIANSARMAASGLVGFSIVVSEFLLHFSAEDGIMPAWLLWSLPFAWLLYLVAPMGRLPCLALNDEMTCLQSDTDGVRFDEVVKKKKYEVAHFKCPVPAADMLRRMALVSEVAGIAQDQELCGAASCIDEKIRKMRGCVQYCANPKQMASTLTPPWCGPSKF</sequence>
<keyword evidence="1" id="KW-0472">Membrane</keyword>
<gene>
    <name evidence="2" type="ORF">CPEL01642_LOCUS12617</name>
</gene>
<organism evidence="2">
    <name type="scientific">Coccolithus braarudii</name>
    <dbReference type="NCBI Taxonomy" id="221442"/>
    <lineage>
        <taxon>Eukaryota</taxon>
        <taxon>Haptista</taxon>
        <taxon>Haptophyta</taxon>
        <taxon>Prymnesiophyceae</taxon>
        <taxon>Coccolithales</taxon>
        <taxon>Coccolithaceae</taxon>
        <taxon>Coccolithus</taxon>
    </lineage>
</organism>
<reference evidence="2" key="1">
    <citation type="submission" date="2021-01" db="EMBL/GenBank/DDBJ databases">
        <authorList>
            <person name="Corre E."/>
            <person name="Pelletier E."/>
            <person name="Niang G."/>
            <person name="Scheremetjew M."/>
            <person name="Finn R."/>
            <person name="Kale V."/>
            <person name="Holt S."/>
            <person name="Cochrane G."/>
            <person name="Meng A."/>
            <person name="Brown T."/>
            <person name="Cohen L."/>
        </authorList>
    </citation>
    <scope>NUCLEOTIDE SEQUENCE</scope>
    <source>
        <strain evidence="2">PLY182g</strain>
    </source>
</reference>
<feature type="transmembrane region" description="Helical" evidence="1">
    <location>
        <begin position="142"/>
        <end position="161"/>
    </location>
</feature>
<feature type="transmembrane region" description="Helical" evidence="1">
    <location>
        <begin position="78"/>
        <end position="101"/>
    </location>
</feature>